<reference evidence="11" key="1">
    <citation type="submission" date="2017-02" db="EMBL/GenBank/DDBJ databases">
        <authorList>
            <person name="Varghese N."/>
            <person name="Submissions S."/>
        </authorList>
    </citation>
    <scope>NUCLEOTIDE SEQUENCE [LARGE SCALE GENOMIC DNA]</scope>
    <source>
        <strain evidence="11">ATCC 27094</strain>
    </source>
</reference>
<dbReference type="InterPro" id="IPR035906">
    <property type="entry name" value="MetI-like_sf"/>
</dbReference>
<keyword evidence="5 8" id="KW-0812">Transmembrane</keyword>
<feature type="transmembrane region" description="Helical" evidence="8">
    <location>
        <begin position="204"/>
        <end position="225"/>
    </location>
</feature>
<dbReference type="PROSITE" id="PS50928">
    <property type="entry name" value="ABC_TM1"/>
    <property type="match status" value="1"/>
</dbReference>
<evidence type="ECO:0000259" key="9">
    <source>
        <dbReference type="PROSITE" id="PS50928"/>
    </source>
</evidence>
<evidence type="ECO:0000256" key="3">
    <source>
        <dbReference type="ARBA" id="ARBA00022448"/>
    </source>
</evidence>
<accession>A0A1T4R2Q3</accession>
<dbReference type="Gene3D" id="1.10.3720.10">
    <property type="entry name" value="MetI-like"/>
    <property type="match status" value="1"/>
</dbReference>
<dbReference type="PANTHER" id="PTHR42929">
    <property type="entry name" value="INNER MEMBRANE ABC TRANSPORTER PERMEASE PROTEIN YDCU-RELATED-RELATED"/>
    <property type="match status" value="1"/>
</dbReference>
<dbReference type="AlphaFoldDB" id="A0A1T4R2Q3"/>
<feature type="transmembrane region" description="Helical" evidence="8">
    <location>
        <begin position="72"/>
        <end position="94"/>
    </location>
</feature>
<feature type="transmembrane region" description="Helical" evidence="8">
    <location>
        <begin position="164"/>
        <end position="183"/>
    </location>
</feature>
<comment type="subcellular location">
    <subcellularLocation>
        <location evidence="1 8">Cell membrane</location>
        <topology evidence="1 8">Multi-pass membrane protein</topology>
    </subcellularLocation>
</comment>
<evidence type="ECO:0000256" key="7">
    <source>
        <dbReference type="ARBA" id="ARBA00023136"/>
    </source>
</evidence>
<evidence type="ECO:0000256" key="4">
    <source>
        <dbReference type="ARBA" id="ARBA00022475"/>
    </source>
</evidence>
<organism evidence="10 11">
    <name type="scientific">Enhydrobacter aerosaccus</name>
    <dbReference type="NCBI Taxonomy" id="225324"/>
    <lineage>
        <taxon>Bacteria</taxon>
        <taxon>Pseudomonadati</taxon>
        <taxon>Pseudomonadota</taxon>
        <taxon>Alphaproteobacteria</taxon>
        <taxon>Hyphomicrobiales</taxon>
        <taxon>Enhydrobacter</taxon>
    </lineage>
</organism>
<dbReference type="OrthoDB" id="7915284at2"/>
<dbReference type="Proteomes" id="UP000190092">
    <property type="component" value="Unassembled WGS sequence"/>
</dbReference>
<evidence type="ECO:0000256" key="1">
    <source>
        <dbReference type="ARBA" id="ARBA00004651"/>
    </source>
</evidence>
<gene>
    <name evidence="10" type="ORF">SAMN02745126_03518</name>
</gene>
<evidence type="ECO:0000256" key="6">
    <source>
        <dbReference type="ARBA" id="ARBA00022989"/>
    </source>
</evidence>
<sequence length="289" mass="31587">MSTIRVRSSASYWLALPATVWMLVVVVVPIVLLAWVSLWGGRSLSPTSPLTFDNYAKFFANKTYIDLALSTIGHVLLLMGLTGLLGYCIAYFLVMKVRSPIWRLVLFLAFVVPFWTSTLIRAIAWVPFLGVNGVINRILLALGATHAPIEAFLYSRTGITMAQVSLYTMMAAGPVVYMLNAIAPQLREAAMTLKAPPFVVFRRIVLPLTLPGIVIGQVLVFLNVMSDFATVATVGGNKHALLSNLVLLFYEGSQIRAASVVAVLLMLCMLVGVVAAMRVVDIRRLGTDR</sequence>
<dbReference type="PANTHER" id="PTHR42929:SF1">
    <property type="entry name" value="INNER MEMBRANE ABC TRANSPORTER PERMEASE PROTEIN YDCU-RELATED"/>
    <property type="match status" value="1"/>
</dbReference>
<keyword evidence="11" id="KW-1185">Reference proteome</keyword>
<feature type="transmembrane region" description="Helical" evidence="8">
    <location>
        <begin position="12"/>
        <end position="36"/>
    </location>
</feature>
<dbReference type="STRING" id="225324.SAMN02745126_03518"/>
<evidence type="ECO:0000256" key="5">
    <source>
        <dbReference type="ARBA" id="ARBA00022692"/>
    </source>
</evidence>
<evidence type="ECO:0000313" key="11">
    <source>
        <dbReference type="Proteomes" id="UP000190092"/>
    </source>
</evidence>
<feature type="transmembrane region" description="Helical" evidence="8">
    <location>
        <begin position="101"/>
        <end position="124"/>
    </location>
</feature>
<keyword evidence="4" id="KW-1003">Cell membrane</keyword>
<name>A0A1T4R2Q3_9HYPH</name>
<feature type="domain" description="ABC transmembrane type-1" evidence="9">
    <location>
        <begin position="68"/>
        <end position="275"/>
    </location>
</feature>
<comment type="similarity">
    <text evidence="2">Belongs to the binding-protein-dependent transport system permease family. CysTW subfamily.</text>
</comment>
<dbReference type="CDD" id="cd06261">
    <property type="entry name" value="TM_PBP2"/>
    <property type="match status" value="1"/>
</dbReference>
<evidence type="ECO:0000313" key="10">
    <source>
        <dbReference type="EMBL" id="SKA10322.1"/>
    </source>
</evidence>
<dbReference type="InterPro" id="IPR000515">
    <property type="entry name" value="MetI-like"/>
</dbReference>
<feature type="transmembrane region" description="Helical" evidence="8">
    <location>
        <begin position="257"/>
        <end position="280"/>
    </location>
</feature>
<dbReference type="SUPFAM" id="SSF161098">
    <property type="entry name" value="MetI-like"/>
    <property type="match status" value="1"/>
</dbReference>
<evidence type="ECO:0000256" key="2">
    <source>
        <dbReference type="ARBA" id="ARBA00007069"/>
    </source>
</evidence>
<evidence type="ECO:0000256" key="8">
    <source>
        <dbReference type="RuleBase" id="RU363032"/>
    </source>
</evidence>
<protein>
    <submittedName>
        <fullName evidence="10">Putative spermidine/putrescine transport system permease protein</fullName>
    </submittedName>
</protein>
<dbReference type="GO" id="GO:0055085">
    <property type="term" value="P:transmembrane transport"/>
    <property type="evidence" value="ECO:0007669"/>
    <property type="project" value="InterPro"/>
</dbReference>
<dbReference type="Pfam" id="PF00528">
    <property type="entry name" value="BPD_transp_1"/>
    <property type="match status" value="1"/>
</dbReference>
<dbReference type="RefSeq" id="WP_085935219.1">
    <property type="nucleotide sequence ID" value="NZ_FUWJ01000004.1"/>
</dbReference>
<keyword evidence="7 8" id="KW-0472">Membrane</keyword>
<dbReference type="GO" id="GO:0005886">
    <property type="term" value="C:plasma membrane"/>
    <property type="evidence" value="ECO:0007669"/>
    <property type="project" value="UniProtKB-SubCell"/>
</dbReference>
<keyword evidence="6 8" id="KW-1133">Transmembrane helix</keyword>
<proteinExistence type="inferred from homology"/>
<keyword evidence="3 8" id="KW-0813">Transport</keyword>
<dbReference type="EMBL" id="FUWJ01000004">
    <property type="protein sequence ID" value="SKA10322.1"/>
    <property type="molecule type" value="Genomic_DNA"/>
</dbReference>